<dbReference type="GO" id="GO:0022008">
    <property type="term" value="P:neurogenesis"/>
    <property type="evidence" value="ECO:0007669"/>
    <property type="project" value="TreeGrafter"/>
</dbReference>
<feature type="domain" description="BTB" evidence="1">
    <location>
        <begin position="21"/>
        <end position="105"/>
    </location>
</feature>
<sequence length="143" mass="15361">MSNSSSSNSRRKRLLNTGNGADVHFLVGEGDEKELLPAHKALLGTASDVFEAMFRFDAQNAPAAAAAAGTVPSEVIEPVEVPDVEVGAFKAILAFIYADDLRALNGDNAIAVLYAAKKYDVAGLVKFLCELFHREAEQCFCRI</sequence>
<dbReference type="PANTHER" id="PTHR45774:SF3">
    <property type="entry name" value="BTB (POZ) DOMAIN-CONTAINING 2B-RELATED"/>
    <property type="match status" value="1"/>
</dbReference>
<dbReference type="GO" id="GO:0000932">
    <property type="term" value="C:P-body"/>
    <property type="evidence" value="ECO:0007669"/>
    <property type="project" value="TreeGrafter"/>
</dbReference>
<dbReference type="SMART" id="SM00225">
    <property type="entry name" value="BTB"/>
    <property type="match status" value="1"/>
</dbReference>
<reference evidence="3" key="1">
    <citation type="submission" date="2022-11" db="UniProtKB">
        <authorList>
            <consortium name="WormBaseParasite"/>
        </authorList>
    </citation>
    <scope>IDENTIFICATION</scope>
</reference>
<dbReference type="AlphaFoldDB" id="A0A914H2C5"/>
<dbReference type="Pfam" id="PF00651">
    <property type="entry name" value="BTB"/>
    <property type="match status" value="1"/>
</dbReference>
<dbReference type="GO" id="GO:0005829">
    <property type="term" value="C:cytosol"/>
    <property type="evidence" value="ECO:0007669"/>
    <property type="project" value="TreeGrafter"/>
</dbReference>
<organism evidence="2 3">
    <name type="scientific">Globodera rostochiensis</name>
    <name type="common">Golden nematode worm</name>
    <name type="synonym">Heterodera rostochiensis</name>
    <dbReference type="NCBI Taxonomy" id="31243"/>
    <lineage>
        <taxon>Eukaryota</taxon>
        <taxon>Metazoa</taxon>
        <taxon>Ecdysozoa</taxon>
        <taxon>Nematoda</taxon>
        <taxon>Chromadorea</taxon>
        <taxon>Rhabditida</taxon>
        <taxon>Tylenchina</taxon>
        <taxon>Tylenchomorpha</taxon>
        <taxon>Tylenchoidea</taxon>
        <taxon>Heteroderidae</taxon>
        <taxon>Heteroderinae</taxon>
        <taxon>Globodera</taxon>
    </lineage>
</organism>
<evidence type="ECO:0000259" key="1">
    <source>
        <dbReference type="PROSITE" id="PS50097"/>
    </source>
</evidence>
<evidence type="ECO:0000313" key="2">
    <source>
        <dbReference type="Proteomes" id="UP000887572"/>
    </source>
</evidence>
<dbReference type="InterPro" id="IPR000210">
    <property type="entry name" value="BTB/POZ_dom"/>
</dbReference>
<dbReference type="Proteomes" id="UP000887572">
    <property type="component" value="Unplaced"/>
</dbReference>
<accession>A0A914H2C5</accession>
<keyword evidence="2" id="KW-1185">Reference proteome</keyword>
<dbReference type="SUPFAM" id="SSF54695">
    <property type="entry name" value="POZ domain"/>
    <property type="match status" value="1"/>
</dbReference>
<name>A0A914H2C5_GLORO</name>
<evidence type="ECO:0000313" key="3">
    <source>
        <dbReference type="WBParaSite" id="Gr19_v10_g12591.t1"/>
    </source>
</evidence>
<dbReference type="Gene3D" id="3.30.710.10">
    <property type="entry name" value="Potassium Channel Kv1.1, Chain A"/>
    <property type="match status" value="1"/>
</dbReference>
<dbReference type="PANTHER" id="PTHR45774">
    <property type="entry name" value="BTB/POZ DOMAIN-CONTAINING"/>
    <property type="match status" value="1"/>
</dbReference>
<dbReference type="InterPro" id="IPR011333">
    <property type="entry name" value="SKP1/BTB/POZ_sf"/>
</dbReference>
<proteinExistence type="predicted"/>
<dbReference type="WBParaSite" id="Gr19_v10_g12591.t1">
    <property type="protein sequence ID" value="Gr19_v10_g12591.t1"/>
    <property type="gene ID" value="Gr19_v10_g12591"/>
</dbReference>
<protein>
    <submittedName>
        <fullName evidence="3">BTB domain-containing protein</fullName>
    </submittedName>
</protein>
<dbReference type="PROSITE" id="PS50097">
    <property type="entry name" value="BTB"/>
    <property type="match status" value="1"/>
</dbReference>